<evidence type="ECO:0000256" key="1">
    <source>
        <dbReference type="ARBA" id="ARBA00037883"/>
    </source>
</evidence>
<reference evidence="5" key="1">
    <citation type="submission" date="2016-05" db="EMBL/GenBank/DDBJ databases">
        <title>Comparative genomics of biotechnologically important yeasts.</title>
        <authorList>
            <consortium name="DOE Joint Genome Institute"/>
            <person name="Riley R."/>
            <person name="Haridas S."/>
            <person name="Wolfe K.H."/>
            <person name="Lopes M.R."/>
            <person name="Hittinger C.T."/>
            <person name="Goker M."/>
            <person name="Salamov A."/>
            <person name="Wisecaver J."/>
            <person name="Long T.M."/>
            <person name="Aerts A.L."/>
            <person name="Barry K."/>
            <person name="Choi C."/>
            <person name="Clum A."/>
            <person name="Coughlan A.Y."/>
            <person name="Deshpande S."/>
            <person name="Douglass A.P."/>
            <person name="Hanson S.J."/>
            <person name="Klenk H.-P."/>
            <person name="Labutti K."/>
            <person name="Lapidus A."/>
            <person name="Lindquist E."/>
            <person name="Lipzen A."/>
            <person name="Meier-Kolthoff J.P."/>
            <person name="Ohm R.A."/>
            <person name="Otillar R.P."/>
            <person name="Pangilinan J."/>
            <person name="Peng Y."/>
            <person name="Rokas A."/>
            <person name="Rosa C.A."/>
            <person name="Scheuner C."/>
            <person name="Sibirny A.A."/>
            <person name="Slot J.C."/>
            <person name="Stielow J.B."/>
            <person name="Sun H."/>
            <person name="Kurtzman C.P."/>
            <person name="Blackwell M."/>
            <person name="Grigoriev I.V."/>
            <person name="Jeffries T.W."/>
        </authorList>
    </citation>
    <scope>NUCLEOTIDE SEQUENCE [LARGE SCALE GENOMIC DNA]</scope>
    <source>
        <strain evidence="5">NRRL Y-1933</strain>
    </source>
</reference>
<dbReference type="AlphaFoldDB" id="A0A1E4RQT2"/>
<dbReference type="EC" id="2.7.1.82" evidence="3"/>
<dbReference type="Proteomes" id="UP000095085">
    <property type="component" value="Unassembled WGS sequence"/>
</dbReference>
<evidence type="ECO:0000256" key="2">
    <source>
        <dbReference type="ARBA" id="ARBA00038211"/>
    </source>
</evidence>
<accession>A0A1E4RQT2</accession>
<dbReference type="PANTHER" id="PTHR22603:SF66">
    <property type="entry name" value="ETHANOLAMINE KINASE"/>
    <property type="match status" value="1"/>
</dbReference>
<protein>
    <recommendedName>
        <fullName evidence="3">ethanolamine kinase</fullName>
        <ecNumber evidence="3">2.7.1.82</ecNumber>
    </recommendedName>
</protein>
<dbReference type="Gene3D" id="3.90.1200.10">
    <property type="match status" value="1"/>
</dbReference>
<dbReference type="SUPFAM" id="SSF56112">
    <property type="entry name" value="Protein kinase-like (PK-like)"/>
    <property type="match status" value="1"/>
</dbReference>
<dbReference type="STRING" id="984485.A0A1E4RQT2"/>
<evidence type="ECO:0000256" key="3">
    <source>
        <dbReference type="ARBA" id="ARBA00038874"/>
    </source>
</evidence>
<keyword evidence="4" id="KW-0808">Transferase</keyword>
<dbReference type="RefSeq" id="XP_020078684.1">
    <property type="nucleotide sequence ID" value="XM_020223185.1"/>
</dbReference>
<dbReference type="GO" id="GO:0006646">
    <property type="term" value="P:phosphatidylethanolamine biosynthetic process"/>
    <property type="evidence" value="ECO:0007669"/>
    <property type="project" value="TreeGrafter"/>
</dbReference>
<dbReference type="CDD" id="cd05157">
    <property type="entry name" value="ETNK_euk"/>
    <property type="match status" value="1"/>
</dbReference>
<dbReference type="Gene3D" id="3.30.200.20">
    <property type="entry name" value="Phosphorylase Kinase, domain 1"/>
    <property type="match status" value="1"/>
</dbReference>
<keyword evidence="5" id="KW-1185">Reference proteome</keyword>
<evidence type="ECO:0000313" key="4">
    <source>
        <dbReference type="EMBL" id="ODV69617.1"/>
    </source>
</evidence>
<keyword evidence="4" id="KW-0418">Kinase</keyword>
<comment type="pathway">
    <text evidence="1">Phospholipid metabolism; phosphatidylethanolamine biosynthesis; phosphatidylethanolamine from ethanolamine: step 1/3.</text>
</comment>
<organism evidence="4 5">
    <name type="scientific">Hyphopichia burtonii NRRL Y-1933</name>
    <dbReference type="NCBI Taxonomy" id="984485"/>
    <lineage>
        <taxon>Eukaryota</taxon>
        <taxon>Fungi</taxon>
        <taxon>Dikarya</taxon>
        <taxon>Ascomycota</taxon>
        <taxon>Saccharomycotina</taxon>
        <taxon>Pichiomycetes</taxon>
        <taxon>Debaryomycetaceae</taxon>
        <taxon>Hyphopichia</taxon>
    </lineage>
</organism>
<dbReference type="Pfam" id="PF01633">
    <property type="entry name" value="Choline_kinase"/>
    <property type="match status" value="1"/>
</dbReference>
<comment type="similarity">
    <text evidence="2">Belongs to the choline/ethanolamine kinase family.</text>
</comment>
<evidence type="ECO:0000313" key="5">
    <source>
        <dbReference type="Proteomes" id="UP000095085"/>
    </source>
</evidence>
<proteinExistence type="inferred from homology"/>
<dbReference type="OrthoDB" id="10267235at2759"/>
<sequence length="528" mass="60236">MTSTSPVYCFISAGNMHCIPVTSFTDNSIASISMTNSSNDSSDSDNELVPRKESKSIKMSIKHKNLLFSLHNPSLSDLTSSNKKDVTLSPPLTSEEESAQISTILDNYSTHAIYLPQFQINLSENVDSDYIQIKKLLSKVFPTTWNNKSNITIKRLTGGITNMLLSCNYTDPTTHFNHTVLMRVYGQGTNLIIDRHREFVSHLVLNSLHLAPTIHARFANGLIYGFLPGRSLEYNELKHPKLFPLIAQQLGNWHNKIKSDYIDDGVGKLNNYTLLLKSSNKKQKLDPNNNPKKAIITSIWDLIEDWIKNVPTTQGLIDSFNENNNTNEVDKSNLKSYIKKEFDWLKSTLNESVKSPIVSSHCDLLSGNIIVPNSDEYSEANLAKSFNDEPIKLKDDLSNPIQFIDYEYMLPAPRAFDIANHLAEYQGFDCDRLAIPEASFTNPFLIEWCRGYLSNELDSNNSDKNDRLIHDLLNEIISYYGMPGFYWGIWASIQSEISNIDFNYSNYSKLRLQEYWDWKEKFTQSLNL</sequence>
<dbReference type="GO" id="GO:0005737">
    <property type="term" value="C:cytoplasm"/>
    <property type="evidence" value="ECO:0007669"/>
    <property type="project" value="TreeGrafter"/>
</dbReference>
<dbReference type="GeneID" id="30997734"/>
<name>A0A1E4RQT2_9ASCO</name>
<dbReference type="GO" id="GO:0004305">
    <property type="term" value="F:ethanolamine kinase activity"/>
    <property type="evidence" value="ECO:0007669"/>
    <property type="project" value="UniProtKB-EC"/>
</dbReference>
<gene>
    <name evidence="4" type="ORF">HYPBUDRAFT_236179</name>
</gene>
<dbReference type="PANTHER" id="PTHR22603">
    <property type="entry name" value="CHOLINE/ETHANOALAMINE KINASE"/>
    <property type="match status" value="1"/>
</dbReference>
<dbReference type="InterPro" id="IPR011009">
    <property type="entry name" value="Kinase-like_dom_sf"/>
</dbReference>
<dbReference type="EMBL" id="KV454538">
    <property type="protein sequence ID" value="ODV69617.1"/>
    <property type="molecule type" value="Genomic_DNA"/>
</dbReference>